<sequence length="281" mass="31380">MGQNLFAAGERLNCKLREELFTSRKPSDEDIEAAIGGLTARVSAEMNEQLLLPFTSDEKYFPTSAALSVPISQGCSFTWRSILTARAAILLGSHWQLSDVSTLFAEEGEAWNENLVRDVFRPEDVELILNVPFLYGRPDTLKWHCEKNGCFSVRNAYQLLLQTGGPMVSSSLGSPSWNFIWRAEVPPKVRLFAWKLCRDALPSAARLARRGLSTDMGCVVRGEWRGLAPCSSLLSYSRLVWALSGLPSSILAYEHSSPDLWLRDIHRQLEIDGSCRALLIC</sequence>
<dbReference type="Pfam" id="PF13966">
    <property type="entry name" value="zf-RVT"/>
    <property type="match status" value="1"/>
</dbReference>
<comment type="caution">
    <text evidence="2">The sequence shown here is derived from an EMBL/GenBank/DDBJ whole genome shotgun (WGS) entry which is preliminary data.</text>
</comment>
<reference evidence="2" key="1">
    <citation type="submission" date="2020-06" db="EMBL/GenBank/DDBJ databases">
        <authorList>
            <person name="Li T."/>
            <person name="Hu X."/>
            <person name="Zhang T."/>
            <person name="Song X."/>
            <person name="Zhang H."/>
            <person name="Dai N."/>
            <person name="Sheng W."/>
            <person name="Hou X."/>
            <person name="Wei L."/>
        </authorList>
    </citation>
    <scope>NUCLEOTIDE SEQUENCE</scope>
    <source>
        <strain evidence="2">KEN1</strain>
        <tissue evidence="2">Leaf</tissue>
    </source>
</reference>
<dbReference type="EMBL" id="JACGWN010000001">
    <property type="protein sequence ID" value="KAL0461284.1"/>
    <property type="molecule type" value="Genomic_DNA"/>
</dbReference>
<dbReference type="InterPro" id="IPR026960">
    <property type="entry name" value="RVT-Znf"/>
</dbReference>
<reference evidence="2" key="2">
    <citation type="journal article" date="2024" name="Plant">
        <title>Genomic evolution and insights into agronomic trait innovations of Sesamum species.</title>
        <authorList>
            <person name="Miao H."/>
            <person name="Wang L."/>
            <person name="Qu L."/>
            <person name="Liu H."/>
            <person name="Sun Y."/>
            <person name="Le M."/>
            <person name="Wang Q."/>
            <person name="Wei S."/>
            <person name="Zheng Y."/>
            <person name="Lin W."/>
            <person name="Duan Y."/>
            <person name="Cao H."/>
            <person name="Xiong S."/>
            <person name="Wang X."/>
            <person name="Wei L."/>
            <person name="Li C."/>
            <person name="Ma Q."/>
            <person name="Ju M."/>
            <person name="Zhao R."/>
            <person name="Li G."/>
            <person name="Mu C."/>
            <person name="Tian Q."/>
            <person name="Mei H."/>
            <person name="Zhang T."/>
            <person name="Gao T."/>
            <person name="Zhang H."/>
        </authorList>
    </citation>
    <scope>NUCLEOTIDE SEQUENCE</scope>
    <source>
        <strain evidence="2">KEN1</strain>
    </source>
</reference>
<name>A0AAW2Y678_9LAMI</name>
<protein>
    <recommendedName>
        <fullName evidence="1">Reverse transcriptase zinc-binding domain-containing protein</fullName>
    </recommendedName>
</protein>
<evidence type="ECO:0000313" key="2">
    <source>
        <dbReference type="EMBL" id="KAL0461284.1"/>
    </source>
</evidence>
<feature type="domain" description="Reverse transcriptase zinc-binding" evidence="1">
    <location>
        <begin position="151"/>
        <end position="220"/>
    </location>
</feature>
<evidence type="ECO:0000259" key="1">
    <source>
        <dbReference type="Pfam" id="PF13966"/>
    </source>
</evidence>
<dbReference type="AlphaFoldDB" id="A0AAW2Y678"/>
<proteinExistence type="predicted"/>
<gene>
    <name evidence="2" type="ORF">Slati_0016000</name>
</gene>
<organism evidence="2">
    <name type="scientific">Sesamum latifolium</name>
    <dbReference type="NCBI Taxonomy" id="2727402"/>
    <lineage>
        <taxon>Eukaryota</taxon>
        <taxon>Viridiplantae</taxon>
        <taxon>Streptophyta</taxon>
        <taxon>Embryophyta</taxon>
        <taxon>Tracheophyta</taxon>
        <taxon>Spermatophyta</taxon>
        <taxon>Magnoliopsida</taxon>
        <taxon>eudicotyledons</taxon>
        <taxon>Gunneridae</taxon>
        <taxon>Pentapetalae</taxon>
        <taxon>asterids</taxon>
        <taxon>lamiids</taxon>
        <taxon>Lamiales</taxon>
        <taxon>Pedaliaceae</taxon>
        <taxon>Sesamum</taxon>
    </lineage>
</organism>
<accession>A0AAW2Y678</accession>